<feature type="transmembrane region" description="Helical" evidence="6">
    <location>
        <begin position="105"/>
        <end position="127"/>
    </location>
</feature>
<feature type="transmembrane region" description="Helical" evidence="6">
    <location>
        <begin position="281"/>
        <end position="301"/>
    </location>
</feature>
<keyword evidence="3 6" id="KW-0812">Transmembrane</keyword>
<organism evidence="7 8">
    <name type="scientific">Hibiscus syriacus</name>
    <name type="common">Rose of Sharon</name>
    <dbReference type="NCBI Taxonomy" id="106335"/>
    <lineage>
        <taxon>Eukaryota</taxon>
        <taxon>Viridiplantae</taxon>
        <taxon>Streptophyta</taxon>
        <taxon>Embryophyta</taxon>
        <taxon>Tracheophyta</taxon>
        <taxon>Spermatophyta</taxon>
        <taxon>Magnoliopsida</taxon>
        <taxon>eudicotyledons</taxon>
        <taxon>Gunneridae</taxon>
        <taxon>Pentapetalae</taxon>
        <taxon>rosids</taxon>
        <taxon>malvids</taxon>
        <taxon>Malvales</taxon>
        <taxon>Malvaceae</taxon>
        <taxon>Malvoideae</taxon>
        <taxon>Hibiscus</taxon>
    </lineage>
</organism>
<comment type="similarity">
    <text evidence="2">Belongs to the unc-93 family.</text>
</comment>
<dbReference type="InterPro" id="IPR051951">
    <property type="entry name" value="UNC-93_regulatory"/>
</dbReference>
<reference evidence="7" key="1">
    <citation type="submission" date="2019-09" db="EMBL/GenBank/DDBJ databases">
        <title>Draft genome information of white flower Hibiscus syriacus.</title>
        <authorList>
            <person name="Kim Y.-M."/>
        </authorList>
    </citation>
    <scope>NUCLEOTIDE SEQUENCE [LARGE SCALE GENOMIC DNA]</scope>
    <source>
        <strain evidence="7">YM2019G1</strain>
    </source>
</reference>
<comment type="caution">
    <text evidence="7">The sequence shown here is derived from an EMBL/GenBank/DDBJ whole genome shotgun (WGS) entry which is preliminary data.</text>
</comment>
<dbReference type="Proteomes" id="UP000436088">
    <property type="component" value="Unassembled WGS sequence"/>
</dbReference>
<evidence type="ECO:0000313" key="8">
    <source>
        <dbReference type="Proteomes" id="UP000436088"/>
    </source>
</evidence>
<feature type="transmembrane region" description="Helical" evidence="6">
    <location>
        <begin position="245"/>
        <end position="269"/>
    </location>
</feature>
<keyword evidence="4 6" id="KW-1133">Transmembrane helix</keyword>
<dbReference type="PANTHER" id="PTHR19444:SF13">
    <property type="entry name" value="PROTEIN UNC-93 HOMOLOG A"/>
    <property type="match status" value="1"/>
</dbReference>
<proteinExistence type="inferred from homology"/>
<name>A0A6A3CIK7_HIBSY</name>
<feature type="transmembrane region" description="Helical" evidence="6">
    <location>
        <begin position="187"/>
        <end position="211"/>
    </location>
</feature>
<feature type="transmembrane region" description="Helical" evidence="6">
    <location>
        <begin position="313"/>
        <end position="331"/>
    </location>
</feature>
<feature type="transmembrane region" description="Helical" evidence="6">
    <location>
        <begin position="76"/>
        <end position="93"/>
    </location>
</feature>
<dbReference type="Pfam" id="PF05978">
    <property type="entry name" value="UNC-93"/>
    <property type="match status" value="1"/>
</dbReference>
<feature type="transmembrane region" description="Helical" evidence="6">
    <location>
        <begin position="49"/>
        <end position="69"/>
    </location>
</feature>
<dbReference type="SUPFAM" id="SSF103473">
    <property type="entry name" value="MFS general substrate transporter"/>
    <property type="match status" value="1"/>
</dbReference>
<accession>A0A6A3CIK7</accession>
<sequence length="452" mass="49119">MAIELMSTHQEEEAPLVADVSEIKTPKIRTRDVHILSCAFLLRGNLGTVTLGILYVSFAVFSLFASLVVRVMGSKNSLVLGTTGYLLFIAANLKPTRYTMVPVSLYLGFAASIIWVGEGTYLTSLACGHARDSNLHEGTVIGNFNGEFWAMFALHQFVGNLITHSVLEIGTVCVASIVPLPFFVSKYFISVFYGQENGVMLNICAILVCFLRKIDDKEEKVSEDSSVSFCSALISRLKSFITPLLNFKMLLIIPLIAYSGLQQAFVWAYTKDVVNPTLGEAGVGGAMAVYGAFDAICSLVAGRLTSVLRSITFIVCTGAFFQAVIFIWLSLKYSATGGVLAVVYPLLMAALLGIGDGVLNTQLSALLALLFKHMARSAVMNFKIHDHARLFLIRTGRCIFTAQGVAEFGHCICLLFKHGCYVADIGDDYACCNLCFLGPIFVPHSKGREGIL</sequence>
<comment type="subcellular location">
    <subcellularLocation>
        <location evidence="1">Membrane</location>
        <topology evidence="1">Multi-pass membrane protein</topology>
    </subcellularLocation>
</comment>
<evidence type="ECO:0000256" key="1">
    <source>
        <dbReference type="ARBA" id="ARBA00004141"/>
    </source>
</evidence>
<evidence type="ECO:0000256" key="4">
    <source>
        <dbReference type="ARBA" id="ARBA00022989"/>
    </source>
</evidence>
<evidence type="ECO:0000313" key="7">
    <source>
        <dbReference type="EMBL" id="KAE8727271.1"/>
    </source>
</evidence>
<dbReference type="EMBL" id="VEPZ02000311">
    <property type="protein sequence ID" value="KAE8727271.1"/>
    <property type="molecule type" value="Genomic_DNA"/>
</dbReference>
<evidence type="ECO:0000256" key="2">
    <source>
        <dbReference type="ARBA" id="ARBA00009172"/>
    </source>
</evidence>
<evidence type="ECO:0000256" key="3">
    <source>
        <dbReference type="ARBA" id="ARBA00022692"/>
    </source>
</evidence>
<dbReference type="PANTHER" id="PTHR19444">
    <property type="entry name" value="UNC-93 RELATED"/>
    <property type="match status" value="1"/>
</dbReference>
<dbReference type="GO" id="GO:0016020">
    <property type="term" value="C:membrane"/>
    <property type="evidence" value="ECO:0007669"/>
    <property type="project" value="UniProtKB-SubCell"/>
</dbReference>
<dbReference type="InterPro" id="IPR036259">
    <property type="entry name" value="MFS_trans_sf"/>
</dbReference>
<evidence type="ECO:0000256" key="5">
    <source>
        <dbReference type="ARBA" id="ARBA00023136"/>
    </source>
</evidence>
<dbReference type="InterPro" id="IPR010291">
    <property type="entry name" value="Ion_channel_UNC-93"/>
</dbReference>
<protein>
    <submittedName>
        <fullName evidence="7">UNC93-like protein 3</fullName>
    </submittedName>
</protein>
<dbReference type="AlphaFoldDB" id="A0A6A3CIK7"/>
<evidence type="ECO:0000256" key="6">
    <source>
        <dbReference type="SAM" id="Phobius"/>
    </source>
</evidence>
<keyword evidence="8" id="KW-1185">Reference proteome</keyword>
<feature type="transmembrane region" description="Helical" evidence="6">
    <location>
        <begin position="343"/>
        <end position="371"/>
    </location>
</feature>
<keyword evidence="5 6" id="KW-0472">Membrane</keyword>
<gene>
    <name evidence="7" type="ORF">F3Y22_tig00005582pilonHSYRG00021</name>
</gene>